<protein>
    <submittedName>
        <fullName evidence="3">Gldg family protein</fullName>
    </submittedName>
</protein>
<dbReference type="InterPro" id="IPR019196">
    <property type="entry name" value="ABC_transp_unknown"/>
</dbReference>
<feature type="transmembrane region" description="Helical" evidence="1">
    <location>
        <begin position="229"/>
        <end position="248"/>
    </location>
</feature>
<evidence type="ECO:0000313" key="4">
    <source>
        <dbReference type="Proteomes" id="UP001220610"/>
    </source>
</evidence>
<keyword evidence="1" id="KW-0812">Transmembrane</keyword>
<organism evidence="3 4">
    <name type="scientific">Candidatus Pseudobacter hemicellulosilyticus</name>
    <dbReference type="NCBI Taxonomy" id="3121375"/>
    <lineage>
        <taxon>Bacteria</taxon>
        <taxon>Pseudomonadati</taxon>
        <taxon>Bacteroidota</taxon>
        <taxon>Chitinophagia</taxon>
        <taxon>Chitinophagales</taxon>
        <taxon>Chitinophagaceae</taxon>
        <taxon>Pseudobacter</taxon>
    </lineage>
</organism>
<feature type="transmembrane region" description="Helical" evidence="1">
    <location>
        <begin position="12"/>
        <end position="45"/>
    </location>
</feature>
<feature type="transmembrane region" description="Helical" evidence="1">
    <location>
        <begin position="65"/>
        <end position="88"/>
    </location>
</feature>
<keyword evidence="1" id="KW-0472">Membrane</keyword>
<evidence type="ECO:0000256" key="1">
    <source>
        <dbReference type="SAM" id="Phobius"/>
    </source>
</evidence>
<dbReference type="GO" id="GO:0005886">
    <property type="term" value="C:plasma membrane"/>
    <property type="evidence" value="ECO:0007669"/>
    <property type="project" value="UniProtKB-SubCell"/>
</dbReference>
<dbReference type="GO" id="GO:0140359">
    <property type="term" value="F:ABC-type transporter activity"/>
    <property type="evidence" value="ECO:0007669"/>
    <property type="project" value="InterPro"/>
</dbReference>
<evidence type="ECO:0000259" key="2">
    <source>
        <dbReference type="Pfam" id="PF09822"/>
    </source>
</evidence>
<dbReference type="Proteomes" id="UP001220610">
    <property type="component" value="Chromosome"/>
</dbReference>
<accession>A0AAJ5WXP8</accession>
<evidence type="ECO:0000313" key="3">
    <source>
        <dbReference type="EMBL" id="WEK37517.1"/>
    </source>
</evidence>
<dbReference type="EMBL" id="CP119311">
    <property type="protein sequence ID" value="WEK37517.1"/>
    <property type="molecule type" value="Genomic_DNA"/>
</dbReference>
<name>A0AAJ5WXP8_9BACT</name>
<proteinExistence type="predicted"/>
<dbReference type="Pfam" id="PF12679">
    <property type="entry name" value="ABC2_membrane_2"/>
    <property type="match status" value="1"/>
</dbReference>
<feature type="transmembrane region" description="Helical" evidence="1">
    <location>
        <begin position="177"/>
        <end position="197"/>
    </location>
</feature>
<feature type="transmembrane region" description="Helical" evidence="1">
    <location>
        <begin position="748"/>
        <end position="766"/>
    </location>
</feature>
<dbReference type="AlphaFoldDB" id="A0AAJ5WXP8"/>
<feature type="transmembrane region" description="Helical" evidence="1">
    <location>
        <begin position="152"/>
        <end position="170"/>
    </location>
</feature>
<dbReference type="Pfam" id="PF09822">
    <property type="entry name" value="ABC_transp_aux"/>
    <property type="match status" value="1"/>
</dbReference>
<gene>
    <name evidence="3" type="ORF">P0Y53_08380</name>
</gene>
<sequence>MRKTFYIARNELYALFYSPIAWILMLVFLVMSSAEFFGLYGYLVAAHERGGLELLNFQNLTRTMLQWPMLQVIRSLYIFFPLITMGLMSRETSSGTIKLLYSSPLHIRELIFGKYLAILTFALCLIALLALTLLVLLSAIPHADYGLLTGSLSGMFLVLATYSAIGLFISSLTSYQIVAAIITLGVFALLGSIGGIWQEYDVIRYITAYINIGGKSHNALRGLLNLRDITYFLIVIAIFLSFSILRIKSATESIPAIRKGMRYLLVLALAAMLGYITSQPEVNVYADTTQNDINTITPPTQRMLAKLNEGPLEVTVYANLFTGFMRFSPAAQLAVITQNWEPYIRFKPDIKVNFAYYYALDTAAYQYKVNPGKSLQEIAAREAKTYGMGLDAFLDSATVSKQVDIREEEFRCFFVLKYKEKTSILRTFDDMEFWPQEDETAAALSRLIDTPPRILFLSDELERSPFGFRPRDYRGLTSLRGNRYALINQGYDFDTLSLKRSPAVPKDISALVIADPRTAIPAESLQKIGEYIDRGGNVLITAEPDRKAVVTPLLARLGLSMRDGMLVQPGDKTANNIIFAYMSDTAQRLSPQLYKQLDNDHKYMGDSIFAVSCQGAGVLEYQARDGFRVDPLLRTRRQDGWNRLDPVSDDELLLRLEKRPNDETGDFLTAVRLTRQQGGRQQRIFVMSDADCLLTLFIPGPRSYNYVFGFWCFSQFAYGQFPANTMRPDSPDRTFTIVVDDIDNRKTLLYWIIPGVIALFSALLLIRRKRK</sequence>
<keyword evidence="1" id="KW-1133">Transmembrane helix</keyword>
<feature type="transmembrane region" description="Helical" evidence="1">
    <location>
        <begin position="260"/>
        <end position="278"/>
    </location>
</feature>
<feature type="transmembrane region" description="Helical" evidence="1">
    <location>
        <begin position="115"/>
        <end position="140"/>
    </location>
</feature>
<feature type="domain" description="ABC-type uncharacterised transport system" evidence="2">
    <location>
        <begin position="452"/>
        <end position="702"/>
    </location>
</feature>
<reference evidence="3" key="1">
    <citation type="submission" date="2023-03" db="EMBL/GenBank/DDBJ databases">
        <title>Andean soil-derived lignocellulolytic bacterial consortium as a source of novel taxa and putative plastic-active enzymes.</title>
        <authorList>
            <person name="Diaz-Garcia L."/>
            <person name="Chuvochina M."/>
            <person name="Feuerriegel G."/>
            <person name="Bunk B."/>
            <person name="Sproer C."/>
            <person name="Streit W.R."/>
            <person name="Rodriguez L.M."/>
            <person name="Overmann J."/>
            <person name="Jimenez D.J."/>
        </authorList>
    </citation>
    <scope>NUCLEOTIDE SEQUENCE</scope>
    <source>
        <strain evidence="3">MAG 7</strain>
    </source>
</reference>